<protein>
    <submittedName>
        <fullName evidence="3">Uncharacterized protein</fullName>
    </submittedName>
</protein>
<dbReference type="PANTHER" id="PTHR35094:SF1">
    <property type="entry name" value="PROTEIN, PUTATIVE-RELATED"/>
    <property type="match status" value="1"/>
</dbReference>
<keyword evidence="4" id="KW-1185">Reference proteome</keyword>
<evidence type="ECO:0000256" key="1">
    <source>
        <dbReference type="SAM" id="MobiDB-lite"/>
    </source>
</evidence>
<dbReference type="Proteomes" id="UP000027138">
    <property type="component" value="Unassembled WGS sequence"/>
</dbReference>
<dbReference type="KEGG" id="jcu:105634052"/>
<name>A0A067KP96_JATCU</name>
<evidence type="ECO:0000313" key="3">
    <source>
        <dbReference type="EMBL" id="KDP38046.1"/>
    </source>
</evidence>
<feature type="signal peptide" evidence="2">
    <location>
        <begin position="1"/>
        <end position="24"/>
    </location>
</feature>
<proteinExistence type="predicted"/>
<keyword evidence="2" id="KW-0732">Signal</keyword>
<organism evidence="3 4">
    <name type="scientific">Jatropha curcas</name>
    <name type="common">Barbados nut</name>
    <dbReference type="NCBI Taxonomy" id="180498"/>
    <lineage>
        <taxon>Eukaryota</taxon>
        <taxon>Viridiplantae</taxon>
        <taxon>Streptophyta</taxon>
        <taxon>Embryophyta</taxon>
        <taxon>Tracheophyta</taxon>
        <taxon>Spermatophyta</taxon>
        <taxon>Magnoliopsida</taxon>
        <taxon>eudicotyledons</taxon>
        <taxon>Gunneridae</taxon>
        <taxon>Pentapetalae</taxon>
        <taxon>rosids</taxon>
        <taxon>fabids</taxon>
        <taxon>Malpighiales</taxon>
        <taxon>Euphorbiaceae</taxon>
        <taxon>Crotonoideae</taxon>
        <taxon>Jatropheae</taxon>
        <taxon>Jatropha</taxon>
    </lineage>
</organism>
<dbReference type="PANTHER" id="PTHR35094">
    <property type="entry name" value="LEUCINE-RICH REPEAT EXTENSIN-LIKE PROTEIN 2"/>
    <property type="match status" value="1"/>
</dbReference>
<feature type="compositionally biased region" description="Pro residues" evidence="1">
    <location>
        <begin position="52"/>
        <end position="89"/>
    </location>
</feature>
<dbReference type="OrthoDB" id="1728036at2759"/>
<accession>A0A067KP96</accession>
<evidence type="ECO:0000256" key="2">
    <source>
        <dbReference type="SAM" id="SignalP"/>
    </source>
</evidence>
<evidence type="ECO:0000313" key="4">
    <source>
        <dbReference type="Proteomes" id="UP000027138"/>
    </source>
</evidence>
<feature type="chain" id="PRO_5001643056" evidence="2">
    <location>
        <begin position="25"/>
        <end position="135"/>
    </location>
</feature>
<reference evidence="3 4" key="1">
    <citation type="journal article" date="2014" name="PLoS ONE">
        <title>Global Analysis of Gene Expression Profiles in Physic Nut (Jatropha curcas L.) Seedlings Exposed to Salt Stress.</title>
        <authorList>
            <person name="Zhang L."/>
            <person name="Zhang C."/>
            <person name="Wu P."/>
            <person name="Chen Y."/>
            <person name="Li M."/>
            <person name="Jiang H."/>
            <person name="Wu G."/>
        </authorList>
    </citation>
    <scope>NUCLEOTIDE SEQUENCE [LARGE SCALE GENOMIC DNA]</scope>
    <source>
        <strain evidence="4">cv. GZQX0401</strain>
        <tissue evidence="3">Young leaves</tissue>
    </source>
</reference>
<dbReference type="AlphaFoldDB" id="A0A067KP96"/>
<gene>
    <name evidence="3" type="ORF">JCGZ_04689</name>
</gene>
<sequence length="135" mass="14099">MRSLASFMLLNVFLLIYIVSPIQGGSDSRKLDETTVPGAGGPTDEKCAPCTSDPPPPPSPPPPCPPPPALPPPPPKKPPSSNNCPPPPSNFIYITGPPGNLYPVVNDFSRGGRATPTPAVSIGFGFLVFLLRFGL</sequence>
<feature type="region of interest" description="Disordered" evidence="1">
    <location>
        <begin position="24"/>
        <end position="90"/>
    </location>
</feature>
<dbReference type="STRING" id="180498.A0A067KP96"/>
<dbReference type="EMBL" id="KK914370">
    <property type="protein sequence ID" value="KDP38046.1"/>
    <property type="molecule type" value="Genomic_DNA"/>
</dbReference>